<dbReference type="CDD" id="cd11317">
    <property type="entry name" value="AmyAc_bac_euk_AmyA"/>
    <property type="match status" value="1"/>
</dbReference>
<dbReference type="GO" id="GO:2001070">
    <property type="term" value="F:starch binding"/>
    <property type="evidence" value="ECO:0007669"/>
    <property type="project" value="InterPro"/>
</dbReference>
<evidence type="ECO:0000313" key="15">
    <source>
        <dbReference type="Proteomes" id="UP000005238"/>
    </source>
</evidence>
<evidence type="ECO:0000256" key="5">
    <source>
        <dbReference type="ARBA" id="ARBA00022801"/>
    </source>
</evidence>
<dbReference type="Pfam" id="PF00128">
    <property type="entry name" value="Alpha-amylase"/>
    <property type="match status" value="1"/>
</dbReference>
<dbReference type="InterPro" id="IPR006046">
    <property type="entry name" value="Alpha_amylase"/>
</dbReference>
<dbReference type="SMART" id="SM01066">
    <property type="entry name" value="CBM_25"/>
    <property type="match status" value="2"/>
</dbReference>
<feature type="signal peptide" evidence="11">
    <location>
        <begin position="1"/>
        <end position="27"/>
    </location>
</feature>
<name>H3GCJ1_PHYRM</name>
<dbReference type="STRING" id="164328.H3GCJ1"/>
<evidence type="ECO:0000256" key="1">
    <source>
        <dbReference type="ARBA" id="ARBA00000548"/>
    </source>
</evidence>
<comment type="similarity">
    <text evidence="3 8">Belongs to the glycosyl hydrolase 13 family.</text>
</comment>
<dbReference type="InterPro" id="IPR017853">
    <property type="entry name" value="GH"/>
</dbReference>
<dbReference type="EMBL" id="DS565999">
    <property type="status" value="NOT_ANNOTATED_CDS"/>
    <property type="molecule type" value="Genomic_DNA"/>
</dbReference>
<evidence type="ECO:0000256" key="11">
    <source>
        <dbReference type="SAM" id="SignalP"/>
    </source>
</evidence>
<feature type="domain" description="Carbohydrate binding module family 25" evidence="13">
    <location>
        <begin position="38"/>
        <end position="119"/>
    </location>
</feature>
<keyword evidence="5 9" id="KW-0378">Hydrolase</keyword>
<comment type="catalytic activity">
    <reaction evidence="1 9">
        <text>Endohydrolysis of (1-&gt;4)-alpha-D-glucosidic linkages in polysaccharides containing three or more (1-&gt;4)-alpha-linked D-glucose units.</text>
        <dbReference type="EC" id="3.2.1.1"/>
    </reaction>
</comment>
<evidence type="ECO:0000256" key="2">
    <source>
        <dbReference type="ARBA" id="ARBA00001913"/>
    </source>
</evidence>
<dbReference type="EC" id="3.2.1.1" evidence="4 9"/>
<protein>
    <recommendedName>
        <fullName evidence="4 9">Alpha-amylase</fullName>
        <ecNumber evidence="4 9">3.2.1.1</ecNumber>
    </recommendedName>
</protein>
<evidence type="ECO:0000313" key="14">
    <source>
        <dbReference type="EnsemblProtists" id="Phyra73177"/>
    </source>
</evidence>
<evidence type="ECO:0000256" key="6">
    <source>
        <dbReference type="ARBA" id="ARBA00023277"/>
    </source>
</evidence>
<dbReference type="Proteomes" id="UP000005238">
    <property type="component" value="Unassembled WGS sequence"/>
</dbReference>
<dbReference type="SMART" id="SM00642">
    <property type="entry name" value="Aamy"/>
    <property type="match status" value="1"/>
</dbReference>
<reference evidence="14" key="2">
    <citation type="submission" date="2015-06" db="UniProtKB">
        <authorList>
            <consortium name="EnsemblProtists"/>
        </authorList>
    </citation>
    <scope>IDENTIFICATION</scope>
    <source>
        <strain evidence="14">Pr102</strain>
    </source>
</reference>
<dbReference type="GO" id="GO:0005975">
    <property type="term" value="P:carbohydrate metabolic process"/>
    <property type="evidence" value="ECO:0007669"/>
    <property type="project" value="InterPro"/>
</dbReference>
<dbReference type="AlphaFoldDB" id="H3GCJ1"/>
<keyword evidence="7 9" id="KW-0326">Glycosidase</keyword>
<evidence type="ECO:0000256" key="7">
    <source>
        <dbReference type="ARBA" id="ARBA00023295"/>
    </source>
</evidence>
<dbReference type="PRINTS" id="PR00110">
    <property type="entry name" value="ALPHAAMYLASE"/>
</dbReference>
<evidence type="ECO:0000259" key="13">
    <source>
        <dbReference type="SMART" id="SM01066"/>
    </source>
</evidence>
<evidence type="ECO:0000259" key="12">
    <source>
        <dbReference type="SMART" id="SM00642"/>
    </source>
</evidence>
<dbReference type="InterPro" id="IPR013783">
    <property type="entry name" value="Ig-like_fold"/>
</dbReference>
<keyword evidence="6 9" id="KW-0119">Carbohydrate metabolism</keyword>
<reference evidence="15" key="1">
    <citation type="journal article" date="2006" name="Science">
        <title>Phytophthora genome sequences uncover evolutionary origins and mechanisms of pathogenesis.</title>
        <authorList>
            <person name="Tyler B.M."/>
            <person name="Tripathy S."/>
            <person name="Zhang X."/>
            <person name="Dehal P."/>
            <person name="Jiang R.H."/>
            <person name="Aerts A."/>
            <person name="Arredondo F.D."/>
            <person name="Baxter L."/>
            <person name="Bensasson D."/>
            <person name="Beynon J.L."/>
            <person name="Chapman J."/>
            <person name="Damasceno C.M."/>
            <person name="Dorrance A.E."/>
            <person name="Dou D."/>
            <person name="Dickerman A.W."/>
            <person name="Dubchak I.L."/>
            <person name="Garbelotto M."/>
            <person name="Gijzen M."/>
            <person name="Gordon S.G."/>
            <person name="Govers F."/>
            <person name="Grunwald N.J."/>
            <person name="Huang W."/>
            <person name="Ivors K.L."/>
            <person name="Jones R.W."/>
            <person name="Kamoun S."/>
            <person name="Krampis K."/>
            <person name="Lamour K.H."/>
            <person name="Lee M.K."/>
            <person name="McDonald W.H."/>
            <person name="Medina M."/>
            <person name="Meijer H.J."/>
            <person name="Nordberg E.K."/>
            <person name="Maclean D.J."/>
            <person name="Ospina-Giraldo M.D."/>
            <person name="Morris P.F."/>
            <person name="Phuntumart V."/>
            <person name="Putnam N.H."/>
            <person name="Rash S."/>
            <person name="Rose J.K."/>
            <person name="Sakihama Y."/>
            <person name="Salamov A.A."/>
            <person name="Savidor A."/>
            <person name="Scheuring C.F."/>
            <person name="Smith B.M."/>
            <person name="Sobral B.W."/>
            <person name="Terry A."/>
            <person name="Torto-Alalibo T.A."/>
            <person name="Win J."/>
            <person name="Xu Z."/>
            <person name="Zhang H."/>
            <person name="Grigoriev I.V."/>
            <person name="Rokhsar D.S."/>
            <person name="Boore J.L."/>
        </authorList>
    </citation>
    <scope>NUCLEOTIDE SEQUENCE [LARGE SCALE GENOMIC DNA]</scope>
    <source>
        <strain evidence="15">Pr102</strain>
    </source>
</reference>
<dbReference type="VEuPathDB" id="FungiDB:KRP22_562"/>
<dbReference type="GO" id="GO:0043169">
    <property type="term" value="F:cation binding"/>
    <property type="evidence" value="ECO:0007669"/>
    <property type="project" value="InterPro"/>
</dbReference>
<feature type="region of interest" description="Disordered" evidence="10">
    <location>
        <begin position="295"/>
        <end position="321"/>
    </location>
</feature>
<dbReference type="GO" id="GO:0004556">
    <property type="term" value="F:alpha-amylase activity"/>
    <property type="evidence" value="ECO:0007669"/>
    <property type="project" value="UniProtKB-UniRule"/>
</dbReference>
<feature type="chain" id="PRO_5003586926" description="Alpha-amylase" evidence="11">
    <location>
        <begin position="28"/>
        <end position="885"/>
    </location>
</feature>
<dbReference type="InterPro" id="IPR006047">
    <property type="entry name" value="GH13_cat_dom"/>
</dbReference>
<dbReference type="eggNOG" id="KOG2212">
    <property type="taxonomic scope" value="Eukaryota"/>
</dbReference>
<sequence length="885" mass="95546">MPATSRTGSSVLLALVATILFAGFANAQTLAKTNDGTGLHIYFRSGWTTPYTHYNTGSGWTTSPGKAMTKSNDSANFPAALGWFRYDLPASTTSLEFVFNNGNGVWDNNSNGNYKVATAGTWQVTSSVSTPPSATVLTAASDGTGLHVFFQTGWTTPYIHYSTGSTWTTSPGNLMTASTDSKYPASVGWFQYDLASPQASLEFVFNNGNGVWDNDNNANYKATSAGKWIVMSTVSAPPATTTVTPTPSPTATPKTPAPTTASPSPTSTAAPSPTTPATTPSGSCYNYNGLDSCSSSTQTELPSTDDQRKWQTPPRNASGWSTDYQDYRSLTGYAHAVYGSDRTSATVTVRTYLRVSSATCSYSYNGVTSTSATYQVTNSLKDDLLIAAVCTDGTSTWKLELDPVNFVWQNSAVTQPSGMKGGQKGAIVDLFGWPYDDIAQECSDFLGKAGYMGVKINPPQESVVTDAWPQSGQRNPWYFVYQPVSYRLYSRLGTRTQLRSMIQACRKNGIRVYADAVVNHMSGGGNDVLSHRYSSGGSCVTWGAKSSTKHSPYYTHSYTYGTNAYTNARPALEFPAVPYGPTDFHCERTMSSWTDQLQLETGWLTGLTDLNTEKTYVRERIAQYFVDLLGIGFSGLRLDALKHIGPVDAGAIYGLLSKYMGGSLPGDFISWGEVILGGEASLLACNADSGYNFYKGLDAQYAANGVSSTDIAKLKIWSSDYPKEFPICGSWILPASRFVIQNDDHDQQNDGSSSRDMGDAGSVLIKDKDVEKHRSFEVKLFSRTDADWQIKVVLSSYTWFPNGAAGFPDGYSDCSGFDSSQGQTCTASVPYEKAFRAGSCGYTVEGFAGGKYTRVHRDLSIVNAMRSWVDLSPVTLSDLGIKGSC</sequence>
<dbReference type="Pfam" id="PF03423">
    <property type="entry name" value="CBM_25"/>
    <property type="match status" value="2"/>
</dbReference>
<feature type="domain" description="Carbohydrate binding module family 25" evidence="13">
    <location>
        <begin position="143"/>
        <end position="225"/>
    </location>
</feature>
<dbReference type="InterPro" id="IPR005085">
    <property type="entry name" value="CBM25"/>
</dbReference>
<dbReference type="Gene3D" id="2.60.40.10">
    <property type="entry name" value="Immunoglobulins"/>
    <property type="match status" value="2"/>
</dbReference>
<dbReference type="OMA" id="PVNFVWQ"/>
<evidence type="ECO:0000256" key="3">
    <source>
        <dbReference type="ARBA" id="ARBA00008061"/>
    </source>
</evidence>
<dbReference type="InParanoid" id="H3GCJ1"/>
<proteinExistence type="inferred from homology"/>
<dbReference type="EnsemblProtists" id="Phyra73177">
    <property type="protein sequence ID" value="Phyra73177"/>
    <property type="gene ID" value="Phyra73177"/>
</dbReference>
<dbReference type="HOGENOM" id="CLU_011936_0_0_1"/>
<dbReference type="SUPFAM" id="SSF51445">
    <property type="entry name" value="(Trans)glycosidases"/>
    <property type="match status" value="1"/>
</dbReference>
<evidence type="ECO:0000256" key="10">
    <source>
        <dbReference type="SAM" id="MobiDB-lite"/>
    </source>
</evidence>
<dbReference type="Gene3D" id="3.20.20.80">
    <property type="entry name" value="Glycosidases"/>
    <property type="match status" value="1"/>
</dbReference>
<feature type="compositionally biased region" description="Polar residues" evidence="10">
    <location>
        <begin position="295"/>
        <end position="304"/>
    </location>
</feature>
<feature type="region of interest" description="Disordered" evidence="10">
    <location>
        <begin position="238"/>
        <end position="281"/>
    </location>
</feature>
<accession>H3GCJ1</accession>
<comment type="cofactor">
    <cofactor evidence="2">
        <name>Ca(2+)</name>
        <dbReference type="ChEBI" id="CHEBI:29108"/>
    </cofactor>
</comment>
<evidence type="ECO:0000256" key="4">
    <source>
        <dbReference type="ARBA" id="ARBA00012595"/>
    </source>
</evidence>
<evidence type="ECO:0000256" key="9">
    <source>
        <dbReference type="RuleBase" id="RU361134"/>
    </source>
</evidence>
<organism evidence="14 15">
    <name type="scientific">Phytophthora ramorum</name>
    <name type="common">Sudden oak death agent</name>
    <dbReference type="NCBI Taxonomy" id="164328"/>
    <lineage>
        <taxon>Eukaryota</taxon>
        <taxon>Sar</taxon>
        <taxon>Stramenopiles</taxon>
        <taxon>Oomycota</taxon>
        <taxon>Peronosporomycetes</taxon>
        <taxon>Peronosporales</taxon>
        <taxon>Peronosporaceae</taxon>
        <taxon>Phytophthora</taxon>
    </lineage>
</organism>
<dbReference type="PANTHER" id="PTHR43447">
    <property type="entry name" value="ALPHA-AMYLASE"/>
    <property type="match status" value="1"/>
</dbReference>
<evidence type="ECO:0000256" key="8">
    <source>
        <dbReference type="RuleBase" id="RU003615"/>
    </source>
</evidence>
<feature type="domain" description="Glycosyl hydrolase family 13 catalytic" evidence="12">
    <location>
        <begin position="425"/>
        <end position="836"/>
    </location>
</feature>
<dbReference type="VEuPathDB" id="FungiDB:KRP23_7452"/>
<keyword evidence="11" id="KW-0732">Signal</keyword>
<keyword evidence="15" id="KW-1185">Reference proteome</keyword>